<proteinExistence type="predicted"/>
<reference evidence="5" key="1">
    <citation type="submission" date="2020-12" db="EMBL/GenBank/DDBJ databases">
        <authorList>
            <person name="Iha C."/>
        </authorList>
    </citation>
    <scope>NUCLEOTIDE SEQUENCE</scope>
</reference>
<dbReference type="PROSITE" id="PS50293">
    <property type="entry name" value="TPR_REGION"/>
    <property type="match status" value="1"/>
</dbReference>
<dbReference type="OrthoDB" id="10006023at2759"/>
<dbReference type="SUPFAM" id="SSF48452">
    <property type="entry name" value="TPR-like"/>
    <property type="match status" value="1"/>
</dbReference>
<feature type="transmembrane region" description="Helical" evidence="4">
    <location>
        <begin position="106"/>
        <end position="124"/>
    </location>
</feature>
<dbReference type="GO" id="GO:0060090">
    <property type="term" value="F:molecular adaptor activity"/>
    <property type="evidence" value="ECO:0007669"/>
    <property type="project" value="TreeGrafter"/>
</dbReference>
<gene>
    <name evidence="5" type="ORF">OSTQU699_LOCUS2623</name>
</gene>
<evidence type="ECO:0000256" key="3">
    <source>
        <dbReference type="PROSITE-ProRule" id="PRU00339"/>
    </source>
</evidence>
<dbReference type="GO" id="GO:0006620">
    <property type="term" value="P:post-translational protein targeting to endoplasmic reticulum membrane"/>
    <property type="evidence" value="ECO:0007669"/>
    <property type="project" value="TreeGrafter"/>
</dbReference>
<feature type="repeat" description="TPR" evidence="3">
    <location>
        <begin position="223"/>
        <end position="256"/>
    </location>
</feature>
<dbReference type="GO" id="GO:0072380">
    <property type="term" value="C:TRC complex"/>
    <property type="evidence" value="ECO:0007669"/>
    <property type="project" value="TreeGrafter"/>
</dbReference>
<dbReference type="Proteomes" id="UP000708148">
    <property type="component" value="Unassembled WGS sequence"/>
</dbReference>
<evidence type="ECO:0000256" key="4">
    <source>
        <dbReference type="SAM" id="Phobius"/>
    </source>
</evidence>
<organism evidence="5 6">
    <name type="scientific">Ostreobium quekettii</name>
    <dbReference type="NCBI Taxonomy" id="121088"/>
    <lineage>
        <taxon>Eukaryota</taxon>
        <taxon>Viridiplantae</taxon>
        <taxon>Chlorophyta</taxon>
        <taxon>core chlorophytes</taxon>
        <taxon>Ulvophyceae</taxon>
        <taxon>TCBD clade</taxon>
        <taxon>Bryopsidales</taxon>
        <taxon>Ostreobineae</taxon>
        <taxon>Ostreobiaceae</taxon>
        <taxon>Ostreobium</taxon>
    </lineage>
</organism>
<dbReference type="PANTHER" id="PTHR45831:SF2">
    <property type="entry name" value="LD24721P"/>
    <property type="match status" value="1"/>
</dbReference>
<keyword evidence="4" id="KW-0812">Transmembrane</keyword>
<accession>A0A8S1ITE3</accession>
<dbReference type="EMBL" id="CAJHUC010000632">
    <property type="protein sequence ID" value="CAD7697262.1"/>
    <property type="molecule type" value="Genomic_DNA"/>
</dbReference>
<dbReference type="AlphaFoldDB" id="A0A8S1ITE3"/>
<dbReference type="Pfam" id="PF13414">
    <property type="entry name" value="TPR_11"/>
    <property type="match status" value="1"/>
</dbReference>
<dbReference type="Gene3D" id="1.25.40.10">
    <property type="entry name" value="Tetratricopeptide repeat domain"/>
    <property type="match status" value="1"/>
</dbReference>
<dbReference type="PANTHER" id="PTHR45831">
    <property type="entry name" value="LD24721P"/>
    <property type="match status" value="1"/>
</dbReference>
<dbReference type="InterPro" id="IPR011990">
    <property type="entry name" value="TPR-like_helical_dom_sf"/>
</dbReference>
<dbReference type="InterPro" id="IPR019734">
    <property type="entry name" value="TPR_rpt"/>
</dbReference>
<dbReference type="GO" id="GO:0016020">
    <property type="term" value="C:membrane"/>
    <property type="evidence" value="ECO:0007669"/>
    <property type="project" value="TreeGrafter"/>
</dbReference>
<keyword evidence="1" id="KW-0677">Repeat</keyword>
<name>A0A8S1ITE3_9CHLO</name>
<protein>
    <submittedName>
        <fullName evidence="5">Uncharacterized protein</fullName>
    </submittedName>
</protein>
<evidence type="ECO:0000313" key="6">
    <source>
        <dbReference type="Proteomes" id="UP000708148"/>
    </source>
</evidence>
<keyword evidence="4" id="KW-0472">Membrane</keyword>
<feature type="repeat" description="TPR" evidence="3">
    <location>
        <begin position="189"/>
        <end position="222"/>
    </location>
</feature>
<sequence>MVSCCPGSCCGAARPRVAFGRPLDGRLLCQRPGVAHGHQWRHDANGRTLYRTRAIPLDALLAAEPSNLLEVLRHHTLPQLGLSSLPVMAFMPVGSVAEGLEAPVQLAYLLLLVALIGGGVFVVVRQALIRRELDESAKALGESIRSGDVTSEEYFELGAVLLRKKLFTQATKNLEKAIEVWDGEGTEIAQVHNALGYAYFNLEKNEEAIQQYETAVKLQPGYVSAWNNLGDAYEKAEDWGKAYTAYKGTLAVAPDNEIAKTRAEFLKRRMDRLGIQPKSYKA</sequence>
<evidence type="ECO:0000313" key="5">
    <source>
        <dbReference type="EMBL" id="CAD7697262.1"/>
    </source>
</evidence>
<comment type="caution">
    <text evidence="5">The sequence shown here is derived from an EMBL/GenBank/DDBJ whole genome shotgun (WGS) entry which is preliminary data.</text>
</comment>
<evidence type="ECO:0000256" key="1">
    <source>
        <dbReference type="ARBA" id="ARBA00022737"/>
    </source>
</evidence>
<keyword evidence="4" id="KW-1133">Transmembrane helix</keyword>
<evidence type="ECO:0000256" key="2">
    <source>
        <dbReference type="ARBA" id="ARBA00022803"/>
    </source>
</evidence>
<dbReference type="InterPro" id="IPR047150">
    <property type="entry name" value="SGT"/>
</dbReference>
<dbReference type="PROSITE" id="PS50005">
    <property type="entry name" value="TPR"/>
    <property type="match status" value="2"/>
</dbReference>
<keyword evidence="2 3" id="KW-0802">TPR repeat</keyword>
<dbReference type="SMART" id="SM00028">
    <property type="entry name" value="TPR"/>
    <property type="match status" value="3"/>
</dbReference>
<keyword evidence="6" id="KW-1185">Reference proteome</keyword>